<protein>
    <submittedName>
        <fullName evidence="1">Uncharacterized protein</fullName>
    </submittedName>
</protein>
<dbReference type="EMBL" id="GAIX01003069">
    <property type="protein sequence ID" value="JAA89491.1"/>
    <property type="molecule type" value="Transcribed_RNA"/>
</dbReference>
<reference evidence="1" key="1">
    <citation type="journal article" date="2013" name="BMC Genomics">
        <title>Unscrambling butterfly oogenesis.</title>
        <authorList>
            <person name="Carter J.M."/>
            <person name="Baker S.C."/>
            <person name="Pink R."/>
            <person name="Carter D.R."/>
            <person name="Collins A."/>
            <person name="Tomlin J."/>
            <person name="Gibbs M."/>
            <person name="Breuker C.J."/>
        </authorList>
    </citation>
    <scope>NUCLEOTIDE SEQUENCE</scope>
    <source>
        <tissue evidence="1">Ovary</tissue>
    </source>
</reference>
<evidence type="ECO:0000313" key="1">
    <source>
        <dbReference type="EMBL" id="JAA89491.1"/>
    </source>
</evidence>
<feature type="non-terminal residue" evidence="1">
    <location>
        <position position="80"/>
    </location>
</feature>
<reference evidence="1" key="2">
    <citation type="submission" date="2013-05" db="EMBL/GenBank/DDBJ databases">
        <authorList>
            <person name="Carter J.-M."/>
            <person name="Baker S.C."/>
            <person name="Pink R."/>
            <person name="Carter D.R.F."/>
            <person name="Collins A."/>
            <person name="Tomlin J."/>
            <person name="Gibbs M."/>
            <person name="Breuker C.J."/>
        </authorList>
    </citation>
    <scope>NUCLEOTIDE SEQUENCE</scope>
    <source>
        <tissue evidence="1">Ovary</tissue>
    </source>
</reference>
<dbReference type="AlphaFoldDB" id="S4PAX6"/>
<proteinExistence type="predicted"/>
<accession>S4PAX6</accession>
<name>S4PAX6_9NEOP</name>
<organism evidence="1">
    <name type="scientific">Pararge aegeria</name>
    <name type="common">speckled wood butterfly</name>
    <dbReference type="NCBI Taxonomy" id="116150"/>
    <lineage>
        <taxon>Eukaryota</taxon>
        <taxon>Metazoa</taxon>
        <taxon>Ecdysozoa</taxon>
        <taxon>Arthropoda</taxon>
        <taxon>Hexapoda</taxon>
        <taxon>Insecta</taxon>
        <taxon>Pterygota</taxon>
        <taxon>Neoptera</taxon>
        <taxon>Endopterygota</taxon>
        <taxon>Lepidoptera</taxon>
        <taxon>Glossata</taxon>
        <taxon>Ditrysia</taxon>
        <taxon>Papilionoidea</taxon>
        <taxon>Nymphalidae</taxon>
        <taxon>Satyrinae</taxon>
        <taxon>Satyrini</taxon>
        <taxon>Parargina</taxon>
        <taxon>Pararge</taxon>
    </lineage>
</organism>
<sequence length="80" mass="9682">MFNRFYISKHFEPTHEPISKVKEVCYKHPGFIKYLLKSITSSLTYIRLLLTSRRMMNWRLSPVPFSLSCLLYLVCRKFYL</sequence>